<accession>A0ABW6C2I9</accession>
<evidence type="ECO:0000256" key="1">
    <source>
        <dbReference type="ARBA" id="ARBA00008875"/>
    </source>
</evidence>
<dbReference type="InterPro" id="IPR049166">
    <property type="entry name" value="GH39_cat"/>
</dbReference>
<keyword evidence="3" id="KW-0326">Glycosidase</keyword>
<sequence length="555" mass="62870">MSVEKEEGMLSGTITSPINPSQLFTLEEITVSGKELSAKFDAFNSRLPITLVKEDDENVTGQMGRFAIEGSKKELFKLEANAKVPAAPHTAKDTASAVVTIDGSKKMGKLPRSAEYNNITRTDVLDSRDIALYKEHGLGAKVLRVWISDENIYDKKTGKYDYEGVNEYLLAASPATDFFLVNVGVKWLIDEWADNPEQGMPILEKILTDLKVKFPKVRYIEVMNEPDFGPEYVNKVTPSNYYRYYKVVYEAINNVNAKVKPAVPLEVGGPAVAKFDLKWLTAFLDDYKNDASPNKKLDFVSWHAYFKPGDSGYAFLKDDPSLVKDQRTLFEAELAKRGLDRSIPAFVTEMGIYPGPLFDQQGSLRNDHMRQAAGLASVHYWFMESDHIYPFNWVMRHHEEGRKDQLVSRDEFGDPMKHYGKFTPYGNTLVMFAKLKENRLQASTSTPISDGKGIYALATSDSSGVAAMVWNYQGVNNTGYNTELIFEKLPALFKDKKIRVKTYKIDFQTSNYHADLENSNLQLVEEKVYDNPKEFRKTVFLHPNALQLLVLEPIK</sequence>
<evidence type="ECO:0000256" key="3">
    <source>
        <dbReference type="ARBA" id="ARBA00023295"/>
    </source>
</evidence>
<feature type="domain" description="Glycosyl hydrolases family 39 N-terminal catalytic" evidence="4">
    <location>
        <begin position="220"/>
        <end position="310"/>
    </location>
</feature>
<evidence type="ECO:0000313" key="6">
    <source>
        <dbReference type="Proteomes" id="UP001597641"/>
    </source>
</evidence>
<organism evidence="5 6">
    <name type="scientific">Pontibacter toksunensis</name>
    <dbReference type="NCBI Taxonomy" id="1332631"/>
    <lineage>
        <taxon>Bacteria</taxon>
        <taxon>Pseudomonadati</taxon>
        <taxon>Bacteroidota</taxon>
        <taxon>Cytophagia</taxon>
        <taxon>Cytophagales</taxon>
        <taxon>Hymenobacteraceae</taxon>
        <taxon>Pontibacter</taxon>
    </lineage>
</organism>
<gene>
    <name evidence="5" type="ORF">ACFS7Z_25135</name>
</gene>
<comment type="caution">
    <text evidence="5">The sequence shown here is derived from an EMBL/GenBank/DDBJ whole genome shotgun (WGS) entry which is preliminary data.</text>
</comment>
<dbReference type="Pfam" id="PF01229">
    <property type="entry name" value="Glyco_hydro_39"/>
    <property type="match status" value="1"/>
</dbReference>
<keyword evidence="6" id="KW-1185">Reference proteome</keyword>
<dbReference type="Gene3D" id="3.20.20.80">
    <property type="entry name" value="Glycosidases"/>
    <property type="match status" value="1"/>
</dbReference>
<dbReference type="SUPFAM" id="SSF51445">
    <property type="entry name" value="(Trans)glycosidases"/>
    <property type="match status" value="1"/>
</dbReference>
<dbReference type="Proteomes" id="UP001597641">
    <property type="component" value="Unassembled WGS sequence"/>
</dbReference>
<reference evidence="6" key="1">
    <citation type="journal article" date="2019" name="Int. J. Syst. Evol. Microbiol.">
        <title>The Global Catalogue of Microorganisms (GCM) 10K type strain sequencing project: providing services to taxonomists for standard genome sequencing and annotation.</title>
        <authorList>
            <consortium name="The Broad Institute Genomics Platform"/>
            <consortium name="The Broad Institute Genome Sequencing Center for Infectious Disease"/>
            <person name="Wu L."/>
            <person name="Ma J."/>
        </authorList>
    </citation>
    <scope>NUCLEOTIDE SEQUENCE [LARGE SCALE GENOMIC DNA]</scope>
    <source>
        <strain evidence="6">KCTC 23984</strain>
    </source>
</reference>
<keyword evidence="2" id="KW-0378">Hydrolase</keyword>
<protein>
    <recommendedName>
        <fullName evidence="4">Glycosyl hydrolases family 39 N-terminal catalytic domain-containing protein</fullName>
    </recommendedName>
</protein>
<comment type="similarity">
    <text evidence="1">Belongs to the glycosyl hydrolase 39 family.</text>
</comment>
<dbReference type="InterPro" id="IPR017853">
    <property type="entry name" value="GH"/>
</dbReference>
<dbReference type="EMBL" id="JBHUOX010000036">
    <property type="protein sequence ID" value="MFD3003666.1"/>
    <property type="molecule type" value="Genomic_DNA"/>
</dbReference>
<dbReference type="RefSeq" id="WP_377491498.1">
    <property type="nucleotide sequence ID" value="NZ_JBHUOX010000036.1"/>
</dbReference>
<evidence type="ECO:0000256" key="2">
    <source>
        <dbReference type="ARBA" id="ARBA00022801"/>
    </source>
</evidence>
<evidence type="ECO:0000259" key="4">
    <source>
        <dbReference type="Pfam" id="PF01229"/>
    </source>
</evidence>
<proteinExistence type="inferred from homology"/>
<evidence type="ECO:0000313" key="5">
    <source>
        <dbReference type="EMBL" id="MFD3003666.1"/>
    </source>
</evidence>
<name>A0ABW6C2I9_9BACT</name>